<evidence type="ECO:0000256" key="1">
    <source>
        <dbReference type="SAM" id="Phobius"/>
    </source>
</evidence>
<evidence type="ECO:0000313" key="3">
    <source>
        <dbReference type="EnsemblMetazoa" id="GPPI028898-PA"/>
    </source>
</evidence>
<accession>A0A1B0BG30</accession>
<protein>
    <recommendedName>
        <fullName evidence="2">FPL domain-containing protein</fullName>
    </recommendedName>
</protein>
<dbReference type="AlphaFoldDB" id="A0A1B0BG30"/>
<dbReference type="VEuPathDB" id="VectorBase:GPPI028898"/>
<keyword evidence="4" id="KW-1185">Reference proteome</keyword>
<dbReference type="Pfam" id="PF09758">
    <property type="entry name" value="FPL"/>
    <property type="match status" value="1"/>
</dbReference>
<evidence type="ECO:0000313" key="4">
    <source>
        <dbReference type="Proteomes" id="UP000092460"/>
    </source>
</evidence>
<proteinExistence type="predicted"/>
<keyword evidence="1" id="KW-0812">Transmembrane</keyword>
<organism evidence="3 4">
    <name type="scientific">Glossina palpalis gambiensis</name>
    <dbReference type="NCBI Taxonomy" id="67801"/>
    <lineage>
        <taxon>Eukaryota</taxon>
        <taxon>Metazoa</taxon>
        <taxon>Ecdysozoa</taxon>
        <taxon>Arthropoda</taxon>
        <taxon>Hexapoda</taxon>
        <taxon>Insecta</taxon>
        <taxon>Pterygota</taxon>
        <taxon>Neoptera</taxon>
        <taxon>Endopterygota</taxon>
        <taxon>Diptera</taxon>
        <taxon>Brachycera</taxon>
        <taxon>Muscomorpha</taxon>
        <taxon>Hippoboscoidea</taxon>
        <taxon>Glossinidae</taxon>
        <taxon>Glossina</taxon>
    </lineage>
</organism>
<reference evidence="3" key="2">
    <citation type="submission" date="2020-05" db="UniProtKB">
        <authorList>
            <consortium name="EnsemblMetazoa"/>
        </authorList>
    </citation>
    <scope>IDENTIFICATION</scope>
    <source>
        <strain evidence="3">IAEA</strain>
    </source>
</reference>
<reference evidence="4" key="1">
    <citation type="submission" date="2015-01" db="EMBL/GenBank/DDBJ databases">
        <authorList>
            <person name="Aksoy S."/>
            <person name="Warren W."/>
            <person name="Wilson R.K."/>
        </authorList>
    </citation>
    <scope>NUCLEOTIDE SEQUENCE [LARGE SCALE GENOMIC DNA]</scope>
    <source>
        <strain evidence="4">IAEA</strain>
    </source>
</reference>
<dbReference type="EMBL" id="JXJN01013736">
    <property type="status" value="NOT_ANNOTATED_CDS"/>
    <property type="molecule type" value="Genomic_DNA"/>
</dbReference>
<evidence type="ECO:0000259" key="2">
    <source>
        <dbReference type="Pfam" id="PF09758"/>
    </source>
</evidence>
<keyword evidence="1" id="KW-0472">Membrane</keyword>
<dbReference type="InterPro" id="IPR019155">
    <property type="entry name" value="CLEC16A/TT9_N"/>
</dbReference>
<dbReference type="EnsemblMetazoa" id="GPPI028898-RA">
    <property type="protein sequence ID" value="GPPI028898-PA"/>
    <property type="gene ID" value="GPPI028898"/>
</dbReference>
<feature type="transmembrane region" description="Helical" evidence="1">
    <location>
        <begin position="32"/>
        <end position="49"/>
    </location>
</feature>
<name>A0A1B0BG30_9MUSC</name>
<dbReference type="Proteomes" id="UP000092460">
    <property type="component" value="Unassembled WGS sequence"/>
</dbReference>
<feature type="domain" description="FPL" evidence="2">
    <location>
        <begin position="40"/>
        <end position="68"/>
    </location>
</feature>
<sequence>MTVESRNREKELIGFSATLTQPQSNREKWQKFLVFILLVDVMGYYILFLKTLSLKLNAHIIHFFYNENAW</sequence>
<keyword evidence="1" id="KW-1133">Transmembrane helix</keyword>